<dbReference type="InterPro" id="IPR048367">
    <property type="entry name" value="TNP-like_RNaseH_C"/>
</dbReference>
<name>A0A1Y1KDL4_PHOPY</name>
<evidence type="ECO:0000259" key="2">
    <source>
        <dbReference type="Pfam" id="PF21789"/>
    </source>
</evidence>
<dbReference type="PANTHER" id="PTHR47577">
    <property type="entry name" value="THAP DOMAIN-CONTAINING PROTEIN 6"/>
    <property type="match status" value="1"/>
</dbReference>
<dbReference type="InterPro" id="IPR048366">
    <property type="entry name" value="TNP-like_GBD"/>
</dbReference>
<dbReference type="EMBL" id="GEZM01087872">
    <property type="protein sequence ID" value="JAV58429.1"/>
    <property type="molecule type" value="Transcribed_RNA"/>
</dbReference>
<reference evidence="3" key="1">
    <citation type="journal article" date="2016" name="Sci. Rep.">
        <title>Molecular characterization of firefly nuptial gifts: a multi-omics approach sheds light on postcopulatory sexual selection.</title>
        <authorList>
            <person name="Al-Wathiqui N."/>
            <person name="Fallon T.R."/>
            <person name="South A."/>
            <person name="Weng J.K."/>
            <person name="Lewis S.M."/>
        </authorList>
    </citation>
    <scope>NUCLEOTIDE SEQUENCE</scope>
</reference>
<dbReference type="PANTHER" id="PTHR47577:SF2">
    <property type="entry name" value="THAP DOMAIN CONTAINING 9"/>
    <property type="match status" value="1"/>
</dbReference>
<evidence type="ECO:0000259" key="1">
    <source>
        <dbReference type="Pfam" id="PF21788"/>
    </source>
</evidence>
<feature type="domain" description="Transposable element P transposase-like RNase H C-terminal" evidence="2">
    <location>
        <begin position="130"/>
        <end position="158"/>
    </location>
</feature>
<sequence length="372" mass="42805">MSVKRAAQVLSQSVSSAIKTSVGTRQLHSESALDTADFLDFIDRLFDCLDSRTLFTSNPYKSAFSATNKYIQDTLQEAIRLFPKLEKVDFKNGRKTRPPCFAGFLQTVNSTRMLFNEENKNGIMFILTNRLNQDVLENLFSIYRQKGGYCRNPSAKMLRTDFRSSAINCLIKPPTSSNCEPDLDIVMEVDETQIVESTDRSSSSSSQQEMDIDKEETLEDCAVAYFAGYLAFKCIKEFDCNTCQETLCTDDISLFNKNQLLIINKTYDTSLTTALKAPANSFYNIINMSLNIFEKYYEKLYCKQGIGRIIKNKIEKKIKKTNCDWLSHETCQEHRHYILNQLVHCKIFKKCKWFKSSANPKQCPKLRILKNR</sequence>
<accession>A0A1Y1KDL4</accession>
<dbReference type="Pfam" id="PF21789">
    <property type="entry name" value="TNP-like_RNaseH_C"/>
    <property type="match status" value="1"/>
</dbReference>
<dbReference type="EMBL" id="GEZM01087871">
    <property type="protein sequence ID" value="JAV58431.1"/>
    <property type="molecule type" value="Transcribed_RNA"/>
</dbReference>
<protein>
    <recommendedName>
        <fullName evidence="4">Transposable element P transposase</fullName>
    </recommendedName>
</protein>
<dbReference type="AlphaFoldDB" id="A0A1Y1KDL4"/>
<evidence type="ECO:0000313" key="3">
    <source>
        <dbReference type="EMBL" id="JAV58431.1"/>
    </source>
</evidence>
<feature type="domain" description="Transposable element P transposase-like GTP-binding insertion" evidence="1">
    <location>
        <begin position="1"/>
        <end position="61"/>
    </location>
</feature>
<evidence type="ECO:0008006" key="4">
    <source>
        <dbReference type="Google" id="ProtNLM"/>
    </source>
</evidence>
<dbReference type="Pfam" id="PF21788">
    <property type="entry name" value="TNP-like_GBD"/>
    <property type="match status" value="1"/>
</dbReference>
<proteinExistence type="predicted"/>
<organism evidence="3">
    <name type="scientific">Photinus pyralis</name>
    <name type="common">Common eastern firefly</name>
    <name type="synonym">Lampyris pyralis</name>
    <dbReference type="NCBI Taxonomy" id="7054"/>
    <lineage>
        <taxon>Eukaryota</taxon>
        <taxon>Metazoa</taxon>
        <taxon>Ecdysozoa</taxon>
        <taxon>Arthropoda</taxon>
        <taxon>Hexapoda</taxon>
        <taxon>Insecta</taxon>
        <taxon>Pterygota</taxon>
        <taxon>Neoptera</taxon>
        <taxon>Endopterygota</taxon>
        <taxon>Coleoptera</taxon>
        <taxon>Polyphaga</taxon>
        <taxon>Elateriformia</taxon>
        <taxon>Elateroidea</taxon>
        <taxon>Lampyridae</taxon>
        <taxon>Lampyrinae</taxon>
        <taxon>Photinus</taxon>
    </lineage>
</organism>